<evidence type="ECO:0000256" key="1">
    <source>
        <dbReference type="ARBA" id="ARBA00004651"/>
    </source>
</evidence>
<dbReference type="Proteomes" id="UP000501991">
    <property type="component" value="Chromosome"/>
</dbReference>
<feature type="transmembrane region" description="Helical" evidence="6">
    <location>
        <begin position="61"/>
        <end position="84"/>
    </location>
</feature>
<dbReference type="EMBL" id="CP048836">
    <property type="protein sequence ID" value="QID19126.1"/>
    <property type="molecule type" value="Genomic_DNA"/>
</dbReference>
<dbReference type="InterPro" id="IPR005171">
    <property type="entry name" value="Cyt_c_oxidase_su4_prok"/>
</dbReference>
<reference evidence="7 8" key="1">
    <citation type="submission" date="2020-02" db="EMBL/GenBank/DDBJ databases">
        <title>Nitrogenibacter mangrovi gen. nov., sp. nov. isolated from mangrove sediment, a denitrifying betaproteobacterium.</title>
        <authorList>
            <person name="Liao H."/>
            <person name="Tian Y."/>
        </authorList>
    </citation>
    <scope>NUCLEOTIDE SEQUENCE [LARGE SCALE GENOMIC DNA]</scope>
    <source>
        <strain evidence="7 8">M9-3-2</strain>
    </source>
</reference>
<evidence type="ECO:0000313" key="7">
    <source>
        <dbReference type="EMBL" id="QID19126.1"/>
    </source>
</evidence>
<feature type="transmembrane region" description="Helical" evidence="6">
    <location>
        <begin position="7"/>
        <end position="24"/>
    </location>
</feature>
<evidence type="ECO:0000256" key="3">
    <source>
        <dbReference type="ARBA" id="ARBA00022692"/>
    </source>
</evidence>
<proteinExistence type="predicted"/>
<evidence type="ECO:0000256" key="6">
    <source>
        <dbReference type="SAM" id="Phobius"/>
    </source>
</evidence>
<dbReference type="AlphaFoldDB" id="A0A6C1B5W9"/>
<evidence type="ECO:0000256" key="5">
    <source>
        <dbReference type="ARBA" id="ARBA00023136"/>
    </source>
</evidence>
<comment type="subcellular location">
    <subcellularLocation>
        <location evidence="1">Cell membrane</location>
        <topology evidence="1">Multi-pass membrane protein</topology>
    </subcellularLocation>
</comment>
<accession>A0A6C1B5W9</accession>
<keyword evidence="8" id="KW-1185">Reference proteome</keyword>
<dbReference type="RefSeq" id="WP_173767427.1">
    <property type="nucleotide sequence ID" value="NZ_CP048836.1"/>
</dbReference>
<gene>
    <name evidence="7" type="ORF">G3580_16775</name>
</gene>
<keyword evidence="5 6" id="KW-0472">Membrane</keyword>
<dbReference type="Pfam" id="PF03626">
    <property type="entry name" value="COX4_pro"/>
    <property type="match status" value="1"/>
</dbReference>
<keyword evidence="2" id="KW-1003">Cell membrane</keyword>
<name>A0A6C1B5W9_9RHOO</name>
<evidence type="ECO:0000256" key="2">
    <source>
        <dbReference type="ARBA" id="ARBA00022475"/>
    </source>
</evidence>
<feature type="transmembrane region" description="Helical" evidence="6">
    <location>
        <begin position="30"/>
        <end position="49"/>
    </location>
</feature>
<organism evidence="7 8">
    <name type="scientific">Nitrogeniibacter mangrovi</name>
    <dbReference type="NCBI Taxonomy" id="2016596"/>
    <lineage>
        <taxon>Bacteria</taxon>
        <taxon>Pseudomonadati</taxon>
        <taxon>Pseudomonadota</taxon>
        <taxon>Betaproteobacteria</taxon>
        <taxon>Rhodocyclales</taxon>
        <taxon>Zoogloeaceae</taxon>
        <taxon>Nitrogeniibacter</taxon>
    </lineage>
</organism>
<dbReference type="KEGG" id="azq:G3580_16775"/>
<dbReference type="GO" id="GO:0005886">
    <property type="term" value="C:plasma membrane"/>
    <property type="evidence" value="ECO:0007669"/>
    <property type="project" value="UniProtKB-SubCell"/>
</dbReference>
<evidence type="ECO:0000256" key="4">
    <source>
        <dbReference type="ARBA" id="ARBA00022989"/>
    </source>
</evidence>
<evidence type="ECO:0000313" key="8">
    <source>
        <dbReference type="Proteomes" id="UP000501991"/>
    </source>
</evidence>
<protein>
    <submittedName>
        <fullName evidence="7">Cytochrome C oxidase subunit IV family protein</fullName>
    </submittedName>
</protein>
<keyword evidence="4 6" id="KW-1133">Transmembrane helix</keyword>
<sequence>MKFDRLDFVWLFLLAATATTWFIGEEGAAGLGIMATLLVLSFLKGRFVVLDFMGLRGVRLMWRALLIGWLVFVASLIALAYWMAL</sequence>
<keyword evidence="3 6" id="KW-0812">Transmembrane</keyword>